<evidence type="ECO:0000313" key="1">
    <source>
        <dbReference type="Proteomes" id="UP000095286"/>
    </source>
</evidence>
<sequence length="331" mass="38383">MDFFDLTKNTGMMLIDVDEINKVDPLLKNILIPMLFACNILSIPIIILEYTFILKKALIHLNCKIVFGFFGFLSLHYSIIELINVTSILFFTHDAVVSYIYDLVAQCGPLSIVFLSVPMYIERNEAFRHSTNYESSGLHLKYFIYCIFSIVVGSILALNQTFQIINDLFTNSVWIITTALTSISYYILYKKNQLALNVERRIKSNLNKKYQLNENTEMMRVLLFSAAYLSCTSVFVFVIQILFKLEILNRRLISGFIFCLCSLFLTTFPLVTILMLSSTKKIVMKFFKRKIGVISVSSNVDLSAVRRLERRNETNIYFKNLREAWNRGEMH</sequence>
<accession>A0AC35U8E1</accession>
<dbReference type="WBParaSite" id="RSKR_0000913750.1">
    <property type="protein sequence ID" value="RSKR_0000913750.1"/>
    <property type="gene ID" value="RSKR_0000913750"/>
</dbReference>
<evidence type="ECO:0000313" key="2">
    <source>
        <dbReference type="WBParaSite" id="RSKR_0000913750.1"/>
    </source>
</evidence>
<dbReference type="Proteomes" id="UP000095286">
    <property type="component" value="Unplaced"/>
</dbReference>
<organism evidence="1 2">
    <name type="scientific">Rhabditophanes sp. KR3021</name>
    <dbReference type="NCBI Taxonomy" id="114890"/>
    <lineage>
        <taxon>Eukaryota</taxon>
        <taxon>Metazoa</taxon>
        <taxon>Ecdysozoa</taxon>
        <taxon>Nematoda</taxon>
        <taxon>Chromadorea</taxon>
        <taxon>Rhabditida</taxon>
        <taxon>Tylenchina</taxon>
        <taxon>Panagrolaimomorpha</taxon>
        <taxon>Strongyloidoidea</taxon>
        <taxon>Alloionematidae</taxon>
        <taxon>Rhabditophanes</taxon>
    </lineage>
</organism>
<protein>
    <submittedName>
        <fullName evidence="2">G_PROTEIN_RECEP_F1_2 domain-containing protein</fullName>
    </submittedName>
</protein>
<name>A0AC35U8E1_9BILA</name>
<reference evidence="2" key="1">
    <citation type="submission" date="2016-11" db="UniProtKB">
        <authorList>
            <consortium name="WormBaseParasite"/>
        </authorList>
    </citation>
    <scope>IDENTIFICATION</scope>
    <source>
        <strain evidence="2">KR3021</strain>
    </source>
</reference>
<proteinExistence type="predicted"/>